<proteinExistence type="predicted"/>
<gene>
    <name evidence="2" type="ordered locus">PNF2_495</name>
</gene>
<keyword evidence="2" id="KW-0614">Plasmid</keyword>
<reference evidence="2 3" key="1">
    <citation type="journal article" date="2004" name="Proc. Natl. Acad. Sci. U.S.A.">
        <title>The complete genomic sequence of Nocardia farcinica IFM 10152.</title>
        <authorList>
            <person name="Ishikawa J."/>
            <person name="Yamashita A."/>
            <person name="Mikami Y."/>
            <person name="Hoshino Y."/>
            <person name="Kurita H."/>
            <person name="Hotta K."/>
            <person name="Shiba T."/>
            <person name="Hattori M."/>
        </authorList>
    </citation>
    <scope>NUCLEOTIDE SEQUENCE [LARGE SCALE GENOMIC DNA]</scope>
    <source>
        <strain evidence="2 3">IFM 10152</strain>
        <plasmid evidence="3">Plasmid pNF2</plasmid>
    </source>
</reference>
<sequence length="85" mass="9508">MNSDISDLAAWARSQGWRVVDTTRGYTQFFDPDGEYIAQYPATPSNPRRRMADLKVKLKAAGLQVPPPSKKEQRAVRRKASTEGA</sequence>
<name>Q5YM56_NOCFA</name>
<organism evidence="2 3">
    <name type="scientific">Nocardia farcinica (strain IFM 10152)</name>
    <dbReference type="NCBI Taxonomy" id="247156"/>
    <lineage>
        <taxon>Bacteria</taxon>
        <taxon>Bacillati</taxon>
        <taxon>Actinomycetota</taxon>
        <taxon>Actinomycetes</taxon>
        <taxon>Mycobacteriales</taxon>
        <taxon>Nocardiaceae</taxon>
        <taxon>Nocardia</taxon>
    </lineage>
</organism>
<dbReference type="Proteomes" id="UP000006820">
    <property type="component" value="Plasmid pNF2"/>
</dbReference>
<evidence type="ECO:0000313" key="3">
    <source>
        <dbReference type="Proteomes" id="UP000006820"/>
    </source>
</evidence>
<dbReference type="HOGENOM" id="CLU_2538905_0_0_11"/>
<evidence type="ECO:0008006" key="4">
    <source>
        <dbReference type="Google" id="ProtNLM"/>
    </source>
</evidence>
<dbReference type="EMBL" id="AP006620">
    <property type="protein sequence ID" value="BAD60735.1"/>
    <property type="molecule type" value="Genomic_DNA"/>
</dbReference>
<dbReference type="KEGG" id="nfa:PNF2_495"/>
<geneLocation type="plasmid" evidence="2 3">
    <name>pNF2</name>
</geneLocation>
<evidence type="ECO:0000313" key="2">
    <source>
        <dbReference type="EMBL" id="BAD60735.1"/>
    </source>
</evidence>
<protein>
    <recommendedName>
        <fullName evidence="4">Type II toxin-antitoxin system HicA family toxin</fullName>
    </recommendedName>
</protein>
<keyword evidence="3" id="KW-1185">Reference proteome</keyword>
<dbReference type="AlphaFoldDB" id="Q5YM56"/>
<feature type="region of interest" description="Disordered" evidence="1">
    <location>
        <begin position="63"/>
        <end position="85"/>
    </location>
</feature>
<evidence type="ECO:0000256" key="1">
    <source>
        <dbReference type="SAM" id="MobiDB-lite"/>
    </source>
</evidence>
<accession>Q5YM56</accession>